<reference evidence="13" key="2">
    <citation type="submission" date="2025-08" db="UniProtKB">
        <authorList>
            <consortium name="RefSeq"/>
        </authorList>
    </citation>
    <scope>IDENTIFICATION</scope>
</reference>
<evidence type="ECO:0000256" key="2">
    <source>
        <dbReference type="ARBA" id="ARBA00004167"/>
    </source>
</evidence>
<dbReference type="GO" id="GO:0016705">
    <property type="term" value="F:oxidoreductase activity, acting on paired donors, with incorporation or reduction of molecular oxygen"/>
    <property type="evidence" value="ECO:0007669"/>
    <property type="project" value="InterPro"/>
</dbReference>
<dbReference type="FunFam" id="1.10.630.10:FF:000126">
    <property type="entry name" value="Predicted protein"/>
    <property type="match status" value="1"/>
</dbReference>
<dbReference type="PRINTS" id="PR00385">
    <property type="entry name" value="P450"/>
</dbReference>
<evidence type="ECO:0000256" key="6">
    <source>
        <dbReference type="ARBA" id="ARBA00023002"/>
    </source>
</evidence>
<protein>
    <submittedName>
        <fullName evidence="13">Cytochrome P450 76C2-like</fullName>
    </submittedName>
</protein>
<dbReference type="AlphaFoldDB" id="A0A6I9SLH4"/>
<evidence type="ECO:0000256" key="11">
    <source>
        <dbReference type="SAM" id="Phobius"/>
    </source>
</evidence>
<dbReference type="Pfam" id="PF00067">
    <property type="entry name" value="p450"/>
    <property type="match status" value="1"/>
</dbReference>
<dbReference type="Gramene" id="SIN_1021448.t">
    <property type="protein sequence ID" value="SIN_1021448.t"/>
    <property type="gene ID" value="SIN_1021448"/>
</dbReference>
<reference evidence="12" key="1">
    <citation type="submission" date="2024-10" db="UniProtKB">
        <authorList>
            <consortium name="RefSeq"/>
        </authorList>
    </citation>
    <scope>NUCLEOTIDE SEQUENCE [LARGE SCALE GENOMIC DNA]</scope>
    <source>
        <strain evidence="12">cv. Zhongzhi No. 13</strain>
    </source>
</reference>
<dbReference type="GO" id="GO:0016020">
    <property type="term" value="C:membrane"/>
    <property type="evidence" value="ECO:0007669"/>
    <property type="project" value="UniProtKB-SubCell"/>
</dbReference>
<dbReference type="GO" id="GO:0004497">
    <property type="term" value="F:monooxygenase activity"/>
    <property type="evidence" value="ECO:0007669"/>
    <property type="project" value="UniProtKB-KW"/>
</dbReference>
<accession>A0A6I9SLH4</accession>
<comment type="subcellular location">
    <subcellularLocation>
        <location evidence="2">Membrane</location>
        <topology evidence="2">Single-pass membrane protein</topology>
    </subcellularLocation>
</comment>
<dbReference type="InterPro" id="IPR017972">
    <property type="entry name" value="Cyt_P450_CS"/>
</dbReference>
<keyword evidence="5 9" id="KW-0479">Metal-binding</keyword>
<keyword evidence="8 10" id="KW-0503">Monooxygenase</keyword>
<dbReference type="GO" id="GO:0020037">
    <property type="term" value="F:heme binding"/>
    <property type="evidence" value="ECO:0007669"/>
    <property type="project" value="InterPro"/>
</dbReference>
<keyword evidence="12" id="KW-1185">Reference proteome</keyword>
<dbReference type="InParanoid" id="A0A6I9SLH4"/>
<keyword evidence="11" id="KW-0472">Membrane</keyword>
<dbReference type="InterPro" id="IPR001128">
    <property type="entry name" value="Cyt_P450"/>
</dbReference>
<evidence type="ECO:0000256" key="8">
    <source>
        <dbReference type="ARBA" id="ARBA00023033"/>
    </source>
</evidence>
<evidence type="ECO:0000256" key="4">
    <source>
        <dbReference type="ARBA" id="ARBA00022617"/>
    </source>
</evidence>
<evidence type="ECO:0000313" key="12">
    <source>
        <dbReference type="Proteomes" id="UP000504604"/>
    </source>
</evidence>
<keyword evidence="11" id="KW-0812">Transmembrane</keyword>
<evidence type="ECO:0000256" key="10">
    <source>
        <dbReference type="RuleBase" id="RU000461"/>
    </source>
</evidence>
<feature type="binding site" description="axial binding residue" evidence="9">
    <location>
        <position position="445"/>
    </location>
    <ligand>
        <name>heme</name>
        <dbReference type="ChEBI" id="CHEBI:30413"/>
    </ligand>
    <ligandPart>
        <name>Fe</name>
        <dbReference type="ChEBI" id="CHEBI:18248"/>
    </ligandPart>
</feature>
<keyword evidence="7 9" id="KW-0408">Iron</keyword>
<comment type="cofactor">
    <cofactor evidence="1 9">
        <name>heme</name>
        <dbReference type="ChEBI" id="CHEBI:30413"/>
    </cofactor>
</comment>
<keyword evidence="6 10" id="KW-0560">Oxidoreductase</keyword>
<keyword evidence="11" id="KW-1133">Transmembrane helix</keyword>
<dbReference type="KEGG" id="sind:105156325"/>
<comment type="similarity">
    <text evidence="3 10">Belongs to the cytochrome P450 family.</text>
</comment>
<dbReference type="PROSITE" id="PS00086">
    <property type="entry name" value="CYTOCHROME_P450"/>
    <property type="match status" value="1"/>
</dbReference>
<dbReference type="Proteomes" id="UP000504604">
    <property type="component" value="Linkage group LG1"/>
</dbReference>
<evidence type="ECO:0000256" key="9">
    <source>
        <dbReference type="PIRSR" id="PIRSR602401-1"/>
    </source>
</evidence>
<keyword evidence="4 9" id="KW-0349">Heme</keyword>
<dbReference type="RefSeq" id="XP_011070727.1">
    <property type="nucleotide sequence ID" value="XM_011072425.2"/>
</dbReference>
<dbReference type="Gene3D" id="1.10.630.10">
    <property type="entry name" value="Cytochrome P450"/>
    <property type="match status" value="1"/>
</dbReference>
<name>A0A6I9SLH4_SESIN</name>
<dbReference type="SUPFAM" id="SSF48264">
    <property type="entry name" value="Cytochrome P450"/>
    <property type="match status" value="1"/>
</dbReference>
<evidence type="ECO:0000256" key="1">
    <source>
        <dbReference type="ARBA" id="ARBA00001971"/>
    </source>
</evidence>
<evidence type="ECO:0000313" key="13">
    <source>
        <dbReference type="RefSeq" id="XP_011070727.1"/>
    </source>
</evidence>
<dbReference type="GeneID" id="105156325"/>
<evidence type="ECO:0000256" key="5">
    <source>
        <dbReference type="ARBA" id="ARBA00022723"/>
    </source>
</evidence>
<dbReference type="PRINTS" id="PR00463">
    <property type="entry name" value="EP450I"/>
</dbReference>
<sequence length="507" mass="57637">MDQFVIALLSVLVMSIVWFIKVFFISDKRTPPLPPGPRGLPILGYLPFLSKNLLHQFGDLARQYGPIYKLYLGNKLCVVINSPSLLKEVVRDQDSIFADRDANIAALTATYGGNDIAFSPHNSRWRAMRKIFVREVLSSSSLQASYNLRKDEVKKAIRYVYNNTGKRVQVGELSFGTELNVIMNMLWGGIVEGEEGQRVGDAFREVVIKLVDLLGKPNIGDFYPVLARFDIQGVKKEMEGYVQSLDRIFEEVIARYRQKLSGETKKQGKTDFLQVLLELKEKEDSEMSMSLTHIKALFVDIVAGATDTTATTIEWAMAELLNNPKAMANVQNELSEMVGLNREVEEFHIPKLKYLEAVLKETMRLHPAVPLSLPRSPTQTSIVGGYTIPKRTRVFINIVWIQRDPSIWDSPSEFKPERFLHENKKYDFSGNNFHYLPFGSGRRICAGLPLAERMLMYLLASLLHSFEWKLPDGETVDMSDRFEIVLRKITPLLAIPTPRLSEPNLYA</sequence>
<evidence type="ECO:0000256" key="3">
    <source>
        <dbReference type="ARBA" id="ARBA00010617"/>
    </source>
</evidence>
<dbReference type="InterPro" id="IPR002401">
    <property type="entry name" value="Cyt_P450_E_grp-I"/>
</dbReference>
<organism evidence="12 13">
    <name type="scientific">Sesamum indicum</name>
    <name type="common">Oriental sesame</name>
    <name type="synonym">Sesamum orientale</name>
    <dbReference type="NCBI Taxonomy" id="4182"/>
    <lineage>
        <taxon>Eukaryota</taxon>
        <taxon>Viridiplantae</taxon>
        <taxon>Streptophyta</taxon>
        <taxon>Embryophyta</taxon>
        <taxon>Tracheophyta</taxon>
        <taxon>Spermatophyta</taxon>
        <taxon>Magnoliopsida</taxon>
        <taxon>eudicotyledons</taxon>
        <taxon>Gunneridae</taxon>
        <taxon>Pentapetalae</taxon>
        <taxon>asterids</taxon>
        <taxon>lamiids</taxon>
        <taxon>Lamiales</taxon>
        <taxon>Pedaliaceae</taxon>
        <taxon>Sesamum</taxon>
    </lineage>
</organism>
<dbReference type="InterPro" id="IPR036396">
    <property type="entry name" value="Cyt_P450_sf"/>
</dbReference>
<dbReference type="GO" id="GO:0005506">
    <property type="term" value="F:iron ion binding"/>
    <property type="evidence" value="ECO:0007669"/>
    <property type="project" value="InterPro"/>
</dbReference>
<dbReference type="PANTHER" id="PTHR47951:SF7">
    <property type="entry name" value="FLAVONOID 3',5'-HYDROXYLASE-LIKE ISOFORM X1"/>
    <property type="match status" value="1"/>
</dbReference>
<dbReference type="OrthoDB" id="2789670at2759"/>
<proteinExistence type="inferred from homology"/>
<dbReference type="PANTHER" id="PTHR47951">
    <property type="entry name" value="OS08G0547900 PROTEIN"/>
    <property type="match status" value="1"/>
</dbReference>
<gene>
    <name evidence="13" type="primary">LOC105156325</name>
</gene>
<evidence type="ECO:0000256" key="7">
    <source>
        <dbReference type="ARBA" id="ARBA00023004"/>
    </source>
</evidence>
<feature type="transmembrane region" description="Helical" evidence="11">
    <location>
        <begin position="6"/>
        <end position="24"/>
    </location>
</feature>